<dbReference type="CDD" id="cd06561">
    <property type="entry name" value="AlkD_like"/>
    <property type="match status" value="1"/>
</dbReference>
<dbReference type="OMA" id="DNWATCD"/>
<dbReference type="Gene3D" id="1.25.10.90">
    <property type="match status" value="1"/>
</dbReference>
<dbReference type="InterPro" id="IPR016024">
    <property type="entry name" value="ARM-type_fold"/>
</dbReference>
<dbReference type="GeneID" id="41323297"/>
<dbReference type="Pfam" id="PF08713">
    <property type="entry name" value="DNA_alkylation"/>
    <property type="match status" value="1"/>
</dbReference>
<gene>
    <name evidence="1" type="ORF">A3207_01225</name>
</gene>
<dbReference type="EMBL" id="LVVT01000001">
    <property type="protein sequence ID" value="TQS84685.1"/>
    <property type="molecule type" value="Genomic_DNA"/>
</dbReference>
<organism evidence="1 2">
    <name type="scientific">Candidatus Methanomassiliicoccus intestinalis</name>
    <dbReference type="NCBI Taxonomy" id="1406512"/>
    <lineage>
        <taxon>Archaea</taxon>
        <taxon>Methanobacteriati</taxon>
        <taxon>Thermoplasmatota</taxon>
        <taxon>Thermoplasmata</taxon>
        <taxon>Methanomassiliicoccales</taxon>
        <taxon>Methanomassiliicoccaceae</taxon>
        <taxon>Methanomassiliicoccus</taxon>
    </lineage>
</organism>
<evidence type="ECO:0000313" key="1">
    <source>
        <dbReference type="EMBL" id="TQS84685.1"/>
    </source>
</evidence>
<dbReference type="SUPFAM" id="SSF48371">
    <property type="entry name" value="ARM repeat"/>
    <property type="match status" value="1"/>
</dbReference>
<dbReference type="InterPro" id="IPR014825">
    <property type="entry name" value="DNA_alkylation"/>
</dbReference>
<protein>
    <submittedName>
        <fullName evidence="1">DNA alkylation repair protein</fullName>
    </submittedName>
</protein>
<proteinExistence type="predicted"/>
<sequence>MYDVRKILEDLADEKFKDFSLKLIPTNSNILGVKIPQLRTITREMPEEDKRPYIDHYNCEYLEELIIKGLLIGQLNGDIQEILSYVDDFTSSIDNWLVCDCFCSGLKVTKKNMETVWEFIQPYLYSDDEFKVRFAVVMMLDHYICEDYIDQVIAALDSVKHDGYYVKMAVAWAVSVCFVKFSDKTMKYLKYNNLDDWTYNKSIQKIIESRRVDDMTKDGLRKMRRK</sequence>
<name>A0A8J8PF25_9ARCH</name>
<accession>A0A8J8PF25</accession>
<dbReference type="PANTHER" id="PTHR34070:SF1">
    <property type="entry name" value="DNA ALKYLATION REPAIR PROTEIN"/>
    <property type="match status" value="1"/>
</dbReference>
<dbReference type="AlphaFoldDB" id="A0A8J8PF25"/>
<dbReference type="RefSeq" id="WP_020448765.1">
    <property type="nucleotide sequence ID" value="NZ_CAYAYE010000015.1"/>
</dbReference>
<dbReference type="PANTHER" id="PTHR34070">
    <property type="entry name" value="ARMADILLO-TYPE FOLD"/>
    <property type="match status" value="1"/>
</dbReference>
<reference evidence="1" key="1">
    <citation type="submission" date="2016-03" db="EMBL/GenBank/DDBJ databases">
        <authorList>
            <person name="Borrel G."/>
            <person name="Mccann A."/>
            <person name="O'Toole P.W."/>
        </authorList>
    </citation>
    <scope>NUCLEOTIDE SEQUENCE</scope>
    <source>
        <strain evidence="1">183</strain>
    </source>
</reference>
<dbReference type="Proteomes" id="UP000752814">
    <property type="component" value="Unassembled WGS sequence"/>
</dbReference>
<evidence type="ECO:0000313" key="2">
    <source>
        <dbReference type="Proteomes" id="UP000752814"/>
    </source>
</evidence>
<comment type="caution">
    <text evidence="1">The sequence shown here is derived from an EMBL/GenBank/DDBJ whole genome shotgun (WGS) entry which is preliminary data.</text>
</comment>